<feature type="domain" description="Piezo TM1-24" evidence="3">
    <location>
        <begin position="26"/>
        <end position="267"/>
    </location>
</feature>
<evidence type="ECO:0000256" key="1">
    <source>
        <dbReference type="SAM" id="MobiDB-lite"/>
    </source>
</evidence>
<dbReference type="PANTHER" id="PTHR47049">
    <property type="entry name" value="PIEZO-TYPE MECHANOSENSITIVE ION CHANNEL HOMOLOG"/>
    <property type="match status" value="1"/>
</dbReference>
<keyword evidence="2" id="KW-0812">Transmembrane</keyword>
<dbReference type="InterPro" id="IPR027272">
    <property type="entry name" value="Piezo"/>
</dbReference>
<dbReference type="PANTHER" id="PTHR47049:SF6">
    <property type="entry name" value="PIEZO-TYPE MECHANOSENSITIVE ION CHANNEL COMPONENT"/>
    <property type="match status" value="1"/>
</dbReference>
<feature type="transmembrane region" description="Helical" evidence="2">
    <location>
        <begin position="179"/>
        <end position="198"/>
    </location>
</feature>
<feature type="compositionally biased region" description="Acidic residues" evidence="1">
    <location>
        <begin position="114"/>
        <end position="153"/>
    </location>
</feature>
<sequence>MEADVRTLPLACALSRTTARQRFLFEPGGSMWEKSIRQIGFESVIGADAGNGIRVFLPDIGMFLTGLAVWLVCRSLVTKRPAEDMAQDNAHFQSEDLEEEEKLSLEGNILLEEEDHEAGYEAEDDDDEELYDEEEERDEEEDEEEEEEEEEEAKESVKMRVLRIVAGVASKVKEIIGNLITTAGKVVVTILLGLTGIMLPSLTSAVYFFVFLFLCTWWSFCRTIDTLLFSCMCVLMAIFSSGHLVVLYLYQFQFFQEAILPTDSFIRSEDTLEFTTPPTQKKTKFRYVNMPCIIISSSFIHCTIIRTNVQGCFVCVRGDLQRDV</sequence>
<protein>
    <submittedName>
        <fullName evidence="4">Piezo-type mechanosensitive ion channel component 2</fullName>
    </submittedName>
</protein>
<gene>
    <name evidence="4" type="primary">PIEZO2_3</name>
    <name evidence="4" type="ORF">N1851_031528</name>
</gene>
<evidence type="ECO:0000259" key="3">
    <source>
        <dbReference type="Pfam" id="PF24871"/>
    </source>
</evidence>
<dbReference type="GO" id="GO:0016020">
    <property type="term" value="C:membrane"/>
    <property type="evidence" value="ECO:0007669"/>
    <property type="project" value="InterPro"/>
</dbReference>
<comment type="caution">
    <text evidence="4">The sequence shown here is derived from an EMBL/GenBank/DDBJ whole genome shotgun (WGS) entry which is preliminary data.</text>
</comment>
<feature type="transmembrane region" description="Helical" evidence="2">
    <location>
        <begin position="60"/>
        <end position="77"/>
    </location>
</feature>
<evidence type="ECO:0000313" key="4">
    <source>
        <dbReference type="EMBL" id="KAK0133099.1"/>
    </source>
</evidence>
<name>A0AA47M403_MERPO</name>
<feature type="region of interest" description="Disordered" evidence="1">
    <location>
        <begin position="114"/>
        <end position="155"/>
    </location>
</feature>
<dbReference type="EMBL" id="JAOPHQ010006019">
    <property type="protein sequence ID" value="KAK0133099.1"/>
    <property type="molecule type" value="Genomic_DNA"/>
</dbReference>
<keyword evidence="5" id="KW-1185">Reference proteome</keyword>
<keyword evidence="2" id="KW-1133">Transmembrane helix</keyword>
<dbReference type="Pfam" id="PF24871">
    <property type="entry name" value="Piezo_TM1-24"/>
    <property type="match status" value="1"/>
</dbReference>
<dbReference type="InterPro" id="IPR056769">
    <property type="entry name" value="Piezo_TM1-24"/>
</dbReference>
<evidence type="ECO:0000256" key="2">
    <source>
        <dbReference type="SAM" id="Phobius"/>
    </source>
</evidence>
<organism evidence="4 5">
    <name type="scientific">Merluccius polli</name>
    <name type="common">Benguela hake</name>
    <name type="synonym">Merluccius cadenati</name>
    <dbReference type="NCBI Taxonomy" id="89951"/>
    <lineage>
        <taxon>Eukaryota</taxon>
        <taxon>Metazoa</taxon>
        <taxon>Chordata</taxon>
        <taxon>Craniata</taxon>
        <taxon>Vertebrata</taxon>
        <taxon>Euteleostomi</taxon>
        <taxon>Actinopterygii</taxon>
        <taxon>Neopterygii</taxon>
        <taxon>Teleostei</taxon>
        <taxon>Neoteleostei</taxon>
        <taxon>Acanthomorphata</taxon>
        <taxon>Zeiogadaria</taxon>
        <taxon>Gadariae</taxon>
        <taxon>Gadiformes</taxon>
        <taxon>Gadoidei</taxon>
        <taxon>Merlucciidae</taxon>
        <taxon>Merluccius</taxon>
    </lineage>
</organism>
<accession>A0AA47M403</accession>
<reference evidence="4" key="1">
    <citation type="journal article" date="2023" name="Front. Mar. Sci.">
        <title>A new Merluccius polli reference genome to investigate the effects of global change in West African waters.</title>
        <authorList>
            <person name="Mateo J.L."/>
            <person name="Blanco-Fernandez C."/>
            <person name="Garcia-Vazquez E."/>
            <person name="Machado-Schiaffino G."/>
        </authorList>
    </citation>
    <scope>NUCLEOTIDE SEQUENCE</scope>
    <source>
        <strain evidence="4">C29</strain>
        <tissue evidence="4">Fin</tissue>
    </source>
</reference>
<feature type="transmembrane region" description="Helical" evidence="2">
    <location>
        <begin position="204"/>
        <end position="220"/>
    </location>
</feature>
<keyword evidence="2" id="KW-0472">Membrane</keyword>
<evidence type="ECO:0000313" key="5">
    <source>
        <dbReference type="Proteomes" id="UP001174136"/>
    </source>
</evidence>
<dbReference type="GO" id="GO:0008381">
    <property type="term" value="F:mechanosensitive monoatomic ion channel activity"/>
    <property type="evidence" value="ECO:0007669"/>
    <property type="project" value="InterPro"/>
</dbReference>
<dbReference type="AlphaFoldDB" id="A0AA47M403"/>
<proteinExistence type="predicted"/>
<feature type="transmembrane region" description="Helical" evidence="2">
    <location>
        <begin position="227"/>
        <end position="250"/>
    </location>
</feature>
<dbReference type="Proteomes" id="UP001174136">
    <property type="component" value="Unassembled WGS sequence"/>
</dbReference>